<protein>
    <submittedName>
        <fullName evidence="2">Uncharacterized protein</fullName>
    </submittedName>
</protein>
<accession>A0A5S3XGC6</accession>
<proteinExistence type="predicted"/>
<dbReference type="OrthoDB" id="6295822at2"/>
<reference evidence="2" key="3">
    <citation type="submission" date="2019-09" db="EMBL/GenBank/DDBJ databases">
        <title>Co-occurence of chitin degradation, pigmentation and bioactivity in marine Pseudoalteromonas.</title>
        <authorList>
            <person name="Sonnenschein E.C."/>
            <person name="Bech P.K."/>
        </authorList>
    </citation>
    <scope>NUCLEOTIDE SEQUENCE</scope>
    <source>
        <strain evidence="2">S2231</strain>
        <strain evidence="3">S2233</strain>
    </source>
</reference>
<gene>
    <name evidence="2" type="ORF">CWB96_21740</name>
    <name evidence="1" type="ORF">CWB97_04320</name>
</gene>
<name>A0A5S3XGC6_9GAMM</name>
<sequence length="62" mass="7473">MKEQQKYQDLEQDNDQQRMEYCRMCICEFQRLGYQDAYLAELKSSKQALIEKYTPPQSLDSD</sequence>
<dbReference type="Proteomes" id="UP000305730">
    <property type="component" value="Unassembled WGS sequence"/>
</dbReference>
<comment type="caution">
    <text evidence="2">The sequence shown here is derived from an EMBL/GenBank/DDBJ whole genome shotgun (WGS) entry which is preliminary data.</text>
</comment>
<evidence type="ECO:0000313" key="3">
    <source>
        <dbReference type="Proteomes" id="UP000305730"/>
    </source>
</evidence>
<dbReference type="EMBL" id="PNCL01000171">
    <property type="protein sequence ID" value="TMP52503.1"/>
    <property type="molecule type" value="Genomic_DNA"/>
</dbReference>
<dbReference type="Proteomes" id="UP000307706">
    <property type="component" value="Unassembled WGS sequence"/>
</dbReference>
<dbReference type="AlphaFoldDB" id="A0A5S3XGC6"/>
<evidence type="ECO:0000313" key="1">
    <source>
        <dbReference type="EMBL" id="TMP45036.1"/>
    </source>
</evidence>
<organism evidence="2 4">
    <name type="scientific">Pseudoalteromonas citrea</name>
    <dbReference type="NCBI Taxonomy" id="43655"/>
    <lineage>
        <taxon>Bacteria</taxon>
        <taxon>Pseudomonadati</taxon>
        <taxon>Pseudomonadota</taxon>
        <taxon>Gammaproteobacteria</taxon>
        <taxon>Alteromonadales</taxon>
        <taxon>Pseudoalteromonadaceae</taxon>
        <taxon>Pseudoalteromonas</taxon>
    </lineage>
</organism>
<reference evidence="4" key="2">
    <citation type="submission" date="2019-06" db="EMBL/GenBank/DDBJ databases">
        <title>Co-occurence of chitin degradation, pigmentation and bioactivity in marine Pseudoalteromonas.</title>
        <authorList>
            <person name="Sonnenschein E.C."/>
            <person name="Bech P.K."/>
        </authorList>
    </citation>
    <scope>NUCLEOTIDE SEQUENCE [LARGE SCALE GENOMIC DNA]</scope>
    <source>
        <strain evidence="4">S2231</strain>
        <strain evidence="1">S2233</strain>
    </source>
</reference>
<dbReference type="RefSeq" id="WP_119861045.1">
    <property type="nucleotide sequence ID" value="NZ_PNCK01000018.1"/>
</dbReference>
<evidence type="ECO:0000313" key="2">
    <source>
        <dbReference type="EMBL" id="TMP52503.1"/>
    </source>
</evidence>
<evidence type="ECO:0000313" key="4">
    <source>
        <dbReference type="Proteomes" id="UP000307706"/>
    </source>
</evidence>
<reference evidence="2 4" key="1">
    <citation type="submission" date="2017-12" db="EMBL/GenBank/DDBJ databases">
        <authorList>
            <person name="Paulsen S."/>
            <person name="Gram L.K."/>
        </authorList>
    </citation>
    <scope>NUCLEOTIDE SEQUENCE [LARGE SCALE GENOMIC DNA]</scope>
    <source>
        <strain evidence="2 4">S2231</strain>
        <strain evidence="1">S2233</strain>
    </source>
</reference>
<dbReference type="EMBL" id="PNCK01000018">
    <property type="protein sequence ID" value="TMP45036.1"/>
    <property type="molecule type" value="Genomic_DNA"/>
</dbReference>
<keyword evidence="3" id="KW-1185">Reference proteome</keyword>